<proteinExistence type="inferred from homology"/>
<keyword evidence="11" id="KW-1185">Reference proteome</keyword>
<dbReference type="Pfam" id="PF00460">
    <property type="entry name" value="Flg_bb_rod"/>
    <property type="match status" value="1"/>
</dbReference>
<evidence type="ECO:0000259" key="9">
    <source>
        <dbReference type="Pfam" id="PF22692"/>
    </source>
</evidence>
<dbReference type="SUPFAM" id="SSF117143">
    <property type="entry name" value="Flagellar hook protein flgE"/>
    <property type="match status" value="1"/>
</dbReference>
<dbReference type="PANTHER" id="PTHR30435">
    <property type="entry name" value="FLAGELLAR PROTEIN"/>
    <property type="match status" value="1"/>
</dbReference>
<evidence type="ECO:0000256" key="5">
    <source>
        <dbReference type="ARBA" id="ARBA00040228"/>
    </source>
</evidence>
<evidence type="ECO:0000259" key="7">
    <source>
        <dbReference type="Pfam" id="PF00460"/>
    </source>
</evidence>
<evidence type="ECO:0000256" key="2">
    <source>
        <dbReference type="ARBA" id="ARBA00009677"/>
    </source>
</evidence>
<accession>A0A0A3Z357</accession>
<evidence type="ECO:0000313" key="10">
    <source>
        <dbReference type="EMBL" id="KGT93315.1"/>
    </source>
</evidence>
<evidence type="ECO:0000256" key="3">
    <source>
        <dbReference type="ARBA" id="ARBA00023143"/>
    </source>
</evidence>
<dbReference type="NCBIfam" id="TIGR03506">
    <property type="entry name" value="FlgEFG_subfam"/>
    <property type="match status" value="1"/>
</dbReference>
<dbReference type="EMBL" id="JRUQ01000037">
    <property type="protein sequence ID" value="KGT93315.1"/>
    <property type="molecule type" value="Genomic_DNA"/>
</dbReference>
<evidence type="ECO:0000256" key="4">
    <source>
        <dbReference type="ARBA" id="ARBA00038560"/>
    </source>
</evidence>
<keyword evidence="10" id="KW-0966">Cell projection</keyword>
<comment type="subcellular location">
    <subcellularLocation>
        <location evidence="1 6">Bacterial flagellum basal body</location>
    </subcellularLocation>
</comment>
<dbReference type="Pfam" id="PF22692">
    <property type="entry name" value="LlgE_F_G_D1"/>
    <property type="match status" value="1"/>
</dbReference>
<organism evidence="10 11">
    <name type="scientific">Erwinia typographi</name>
    <dbReference type="NCBI Taxonomy" id="371042"/>
    <lineage>
        <taxon>Bacteria</taxon>
        <taxon>Pseudomonadati</taxon>
        <taxon>Pseudomonadota</taxon>
        <taxon>Gammaproteobacteria</taxon>
        <taxon>Enterobacterales</taxon>
        <taxon>Erwiniaceae</taxon>
        <taxon>Erwinia</taxon>
    </lineage>
</organism>
<evidence type="ECO:0000256" key="1">
    <source>
        <dbReference type="ARBA" id="ARBA00004117"/>
    </source>
</evidence>
<dbReference type="Proteomes" id="UP000030351">
    <property type="component" value="Unassembled WGS sequence"/>
</dbReference>
<dbReference type="STRING" id="371042.NG99_11645"/>
<feature type="domain" description="Flagellar basal body rod protein N-terminal" evidence="7">
    <location>
        <begin position="5"/>
        <end position="35"/>
    </location>
</feature>
<dbReference type="NCBIfam" id="NF009280">
    <property type="entry name" value="PRK12640.1"/>
    <property type="match status" value="1"/>
</dbReference>
<dbReference type="OrthoDB" id="9804559at2"/>
<keyword evidence="10" id="KW-0969">Cilium</keyword>
<comment type="similarity">
    <text evidence="2 6">Belongs to the flagella basal body rod proteins family.</text>
</comment>
<dbReference type="Pfam" id="PF06429">
    <property type="entry name" value="Flg_bbr_C"/>
    <property type="match status" value="1"/>
</dbReference>
<dbReference type="AlphaFoldDB" id="A0A0A3Z357"/>
<keyword evidence="10" id="KW-0282">Flagellum</keyword>
<protein>
    <recommendedName>
        <fullName evidence="5 6">Flagellar basal-body rod protein FlgF</fullName>
    </recommendedName>
</protein>
<dbReference type="RefSeq" id="WP_034892573.1">
    <property type="nucleotide sequence ID" value="NZ_JRUQ01000037.1"/>
</dbReference>
<dbReference type="InterPro" id="IPR037925">
    <property type="entry name" value="FlgE/F/G-like"/>
</dbReference>
<evidence type="ECO:0000259" key="8">
    <source>
        <dbReference type="Pfam" id="PF06429"/>
    </source>
</evidence>
<dbReference type="InterPro" id="IPR019776">
    <property type="entry name" value="Flagellar_basal_body_rod_CS"/>
</dbReference>
<dbReference type="InterPro" id="IPR020013">
    <property type="entry name" value="Flagellar_FlgE/F/G"/>
</dbReference>
<gene>
    <name evidence="10" type="primary">flgF</name>
    <name evidence="10" type="ORF">NG99_11645</name>
</gene>
<dbReference type="InterPro" id="IPR010930">
    <property type="entry name" value="Flg_bb/hook_C_dom"/>
</dbReference>
<evidence type="ECO:0000313" key="11">
    <source>
        <dbReference type="Proteomes" id="UP000030351"/>
    </source>
</evidence>
<dbReference type="eggNOG" id="COG4787">
    <property type="taxonomic scope" value="Bacteria"/>
</dbReference>
<dbReference type="GO" id="GO:0071978">
    <property type="term" value="P:bacterial-type flagellum-dependent swarming motility"/>
    <property type="evidence" value="ECO:0007669"/>
    <property type="project" value="TreeGrafter"/>
</dbReference>
<dbReference type="InterPro" id="IPR001444">
    <property type="entry name" value="Flag_bb_rod_N"/>
</dbReference>
<evidence type="ECO:0000256" key="6">
    <source>
        <dbReference type="RuleBase" id="RU362116"/>
    </source>
</evidence>
<comment type="caution">
    <text evidence="10">The sequence shown here is derived from an EMBL/GenBank/DDBJ whole genome shotgun (WGS) entry which is preliminary data.</text>
</comment>
<comment type="subunit">
    <text evidence="4 6">The basal body constitutes a major portion of the flagellar organelle and consists of five rings (E,L,P,S, and M) mounted on a central rod. The rod consists of about 26 subunits of FlgG in the distal portion, and FlgB, FlgC and FlgF are thought to build up the proximal portion of the rod with about 6 subunits each.</text>
</comment>
<sequence length="251" mass="25936">MDHAIYTALGAANASLNRQAVTANNLANVSTSGFRAQVAAFRAVAVEGDSIPTRTLVTASTPYNDYSVGTINTTGRSLDVALPQDGWLAVQMSDGREAYTRNGNIEIDSEGALTVRGLPLLGDGGPIAAPPQAQLTIAPDGSITALGAGDEPSALALVGKIKIVNAGPYTLQNGDDGLFHVTASAAAERGETLPADLQMKLTPGALESSNVSPVKSMVEMIANARGFDMNMKIISAVDDNEKKSNQLLNLG</sequence>
<feature type="domain" description="Flagellar hook protein FlgE/F/G-like D1" evidence="9">
    <location>
        <begin position="85"/>
        <end position="145"/>
    </location>
</feature>
<feature type="domain" description="Flagellar basal-body/hook protein C-terminal" evidence="8">
    <location>
        <begin position="203"/>
        <end position="247"/>
    </location>
</feature>
<keyword evidence="3 6" id="KW-0975">Bacterial flagellum</keyword>
<dbReference type="InterPro" id="IPR053967">
    <property type="entry name" value="LlgE_F_G-like_D1"/>
</dbReference>
<dbReference type="GO" id="GO:0030694">
    <property type="term" value="C:bacterial-type flagellum basal body, rod"/>
    <property type="evidence" value="ECO:0007669"/>
    <property type="project" value="UniProtKB-UniRule"/>
</dbReference>
<dbReference type="PROSITE" id="PS00588">
    <property type="entry name" value="FLAGELLA_BB_ROD"/>
    <property type="match status" value="1"/>
</dbReference>
<reference evidence="10 11" key="1">
    <citation type="submission" date="2014-10" db="EMBL/GenBank/DDBJ databases">
        <title>Genome sequence of Erwinia typographi M043b.</title>
        <authorList>
            <person name="Chan K.-G."/>
            <person name="Tan W.-S."/>
        </authorList>
    </citation>
    <scope>NUCLEOTIDE SEQUENCE [LARGE SCALE GENOMIC DNA]</scope>
    <source>
        <strain evidence="10 11">M043b</strain>
    </source>
</reference>
<dbReference type="PANTHER" id="PTHR30435:SF18">
    <property type="entry name" value="FLAGELLAR BASAL-BODY ROD PROTEIN FLGF"/>
    <property type="match status" value="1"/>
</dbReference>
<name>A0A0A3Z357_9GAMM</name>